<keyword evidence="1" id="KW-0732">Signal</keyword>
<dbReference type="Gene3D" id="3.30.110.170">
    <property type="entry name" value="Protein of unknown function (DUF541), domain 1"/>
    <property type="match status" value="1"/>
</dbReference>
<dbReference type="Proteomes" id="UP000636010">
    <property type="component" value="Unassembled WGS sequence"/>
</dbReference>
<feature type="signal peptide" evidence="1">
    <location>
        <begin position="1"/>
        <end position="35"/>
    </location>
</feature>
<keyword evidence="3" id="KW-1185">Reference proteome</keyword>
<sequence length="253" mass="28717">MPAANKQQILLMKTKTIKSIILSFALLFIFSQAYAQKTESDKTIRSISVTGKAEKEIAPDIIYFDISLKEYQTKLGSKFTIAELENQLVAAVKKAGVPKENLTIENVYGYNYSWTKKEENKDFMARKQFQLKLNDGKYLTQILSQIDPKGIEYARVSQYTHSRIQELNQELQVEAVKNAKAKAEALLAPLGEKLGKVIEIQENANGYQPVYYYKNQNNMRSMAMADESGSMASDVEFKNIKLEAELNIVFSIQ</sequence>
<organism evidence="2 3">
    <name type="scientific">Marivirga lumbricoides</name>
    <dbReference type="NCBI Taxonomy" id="1046115"/>
    <lineage>
        <taxon>Bacteria</taxon>
        <taxon>Pseudomonadati</taxon>
        <taxon>Bacteroidota</taxon>
        <taxon>Cytophagia</taxon>
        <taxon>Cytophagales</taxon>
        <taxon>Marivirgaceae</taxon>
        <taxon>Marivirga</taxon>
    </lineage>
</organism>
<reference evidence="3" key="1">
    <citation type="journal article" date="2019" name="Int. J. Syst. Evol. Microbiol.">
        <title>The Global Catalogue of Microorganisms (GCM) 10K type strain sequencing project: providing services to taxonomists for standard genome sequencing and annotation.</title>
        <authorList>
            <consortium name="The Broad Institute Genomics Platform"/>
            <consortium name="The Broad Institute Genome Sequencing Center for Infectious Disease"/>
            <person name="Wu L."/>
            <person name="Ma J."/>
        </authorList>
    </citation>
    <scope>NUCLEOTIDE SEQUENCE [LARGE SCALE GENOMIC DNA]</scope>
    <source>
        <strain evidence="3">CGMCC 1.10832</strain>
    </source>
</reference>
<dbReference type="PANTHER" id="PTHR34387:SF1">
    <property type="entry name" value="PERIPLASMIC IMMUNOGENIC PROTEIN"/>
    <property type="match status" value="1"/>
</dbReference>
<dbReference type="PANTHER" id="PTHR34387">
    <property type="entry name" value="SLR1258 PROTEIN"/>
    <property type="match status" value="1"/>
</dbReference>
<dbReference type="InterPro" id="IPR052022">
    <property type="entry name" value="26kDa_periplasmic_antigen"/>
</dbReference>
<evidence type="ECO:0000256" key="1">
    <source>
        <dbReference type="SAM" id="SignalP"/>
    </source>
</evidence>
<accession>A0ABQ1MEC1</accession>
<name>A0ABQ1MEC1_9BACT</name>
<gene>
    <name evidence="2" type="ORF">GCM10011506_25710</name>
</gene>
<dbReference type="Gene3D" id="3.30.70.2970">
    <property type="entry name" value="Protein of unknown function (DUF541), domain 2"/>
    <property type="match status" value="1"/>
</dbReference>
<protein>
    <recommendedName>
        <fullName evidence="4">SIMPL domain-containing protein</fullName>
    </recommendedName>
</protein>
<evidence type="ECO:0000313" key="3">
    <source>
        <dbReference type="Proteomes" id="UP000636010"/>
    </source>
</evidence>
<feature type="chain" id="PRO_5046179868" description="SIMPL domain-containing protein" evidence="1">
    <location>
        <begin position="36"/>
        <end position="253"/>
    </location>
</feature>
<dbReference type="Pfam" id="PF04402">
    <property type="entry name" value="SIMPL"/>
    <property type="match status" value="1"/>
</dbReference>
<dbReference type="EMBL" id="BMEC01000008">
    <property type="protein sequence ID" value="GGC39085.1"/>
    <property type="molecule type" value="Genomic_DNA"/>
</dbReference>
<evidence type="ECO:0008006" key="4">
    <source>
        <dbReference type="Google" id="ProtNLM"/>
    </source>
</evidence>
<evidence type="ECO:0000313" key="2">
    <source>
        <dbReference type="EMBL" id="GGC39085.1"/>
    </source>
</evidence>
<proteinExistence type="predicted"/>
<comment type="caution">
    <text evidence="2">The sequence shown here is derived from an EMBL/GenBank/DDBJ whole genome shotgun (WGS) entry which is preliminary data.</text>
</comment>
<dbReference type="InterPro" id="IPR007497">
    <property type="entry name" value="SIMPL/DUF541"/>
</dbReference>